<protein>
    <recommendedName>
        <fullName evidence="7">Vacuolar protein-sorting-associated protein 36</fullName>
    </recommendedName>
    <alternativeName>
        <fullName evidence="7">ESCRT-II complex subunit VPS36</fullName>
    </alternativeName>
</protein>
<comment type="similarity">
    <text evidence="1 7">Belongs to the VPS36 family.</text>
</comment>
<dbReference type="InterPro" id="IPR037855">
    <property type="entry name" value="Vps36"/>
</dbReference>
<dbReference type="InterPro" id="IPR011993">
    <property type="entry name" value="PH-like_dom_sf"/>
</dbReference>
<dbReference type="InterPro" id="IPR040608">
    <property type="entry name" value="Snf8/Vps36"/>
</dbReference>
<dbReference type="PROSITE" id="PS51495">
    <property type="entry name" value="GLUE"/>
    <property type="match status" value="1"/>
</dbReference>
<comment type="subcellular location">
    <subcellularLocation>
        <location evidence="7">Cytoplasm</location>
    </subcellularLocation>
    <subcellularLocation>
        <location evidence="7">Endosome</location>
    </subcellularLocation>
</comment>
<keyword evidence="2 7" id="KW-0813">Transport</keyword>
<dbReference type="InterPro" id="IPR036390">
    <property type="entry name" value="WH_DNA-bd_sf"/>
</dbReference>
<proteinExistence type="inferred from homology"/>
<sequence length="447" mass="48306">MDLTTSVDGTIPIQALLLDDEDLICSQAHVGIYSDLTTKSPNHQAGTAHLTSHRLFYIDNTYPRKHSFSLSLGLVGKTEYYAGLFTSSAKVSLFVSSNGNNSTESSEWSCSVCGNRNGPGLSRVCGLCGVEAKEDSAELGCRVCTFINASGATKCEMCGSSLGQQSLLRLSFRRGGDKTFYNDLKRALLGKAWMISRSATPAASGGGGGIAQILSQHQSSQSSTSTSLSTALLDLEALMIKAKEMVRVANDLSDRLATLKVDDDDTDTSSLLTSFSNLAISKPTSLQTTPVTQEMYKSDKAFLASLAQELSSILVSTDTDPIIPLDRLWVKWNRARGVSLIPPSTFLDVLPLLQDTPYRLRQLGDIKILYTPHFSTASVAARLPSPVTPTSFSISEHISLPLAQLLLDEIEMLPHSPICRDDWETAIRPGGTVLEPTYYKSVFEGST</sequence>
<evidence type="ECO:0000256" key="4">
    <source>
        <dbReference type="ARBA" id="ARBA00022771"/>
    </source>
</evidence>
<dbReference type="PANTHER" id="PTHR13128">
    <property type="entry name" value="VACUOLAR PROTEIN-SORTING-ASSOCIATED PROTEIN 36"/>
    <property type="match status" value="1"/>
</dbReference>
<evidence type="ECO:0000256" key="3">
    <source>
        <dbReference type="ARBA" id="ARBA00022723"/>
    </source>
</evidence>
<organism evidence="9 10">
    <name type="scientific">Marasmius tenuissimus</name>
    <dbReference type="NCBI Taxonomy" id="585030"/>
    <lineage>
        <taxon>Eukaryota</taxon>
        <taxon>Fungi</taxon>
        <taxon>Dikarya</taxon>
        <taxon>Basidiomycota</taxon>
        <taxon>Agaricomycotina</taxon>
        <taxon>Agaricomycetes</taxon>
        <taxon>Agaricomycetidae</taxon>
        <taxon>Agaricales</taxon>
        <taxon>Marasmiineae</taxon>
        <taxon>Marasmiaceae</taxon>
        <taxon>Marasmius</taxon>
    </lineage>
</organism>
<dbReference type="InterPro" id="IPR001876">
    <property type="entry name" value="Znf_RanBP2"/>
</dbReference>
<keyword evidence="9" id="KW-0378">Hydrolase</keyword>
<dbReference type="PANTHER" id="PTHR13128:SF12">
    <property type="entry name" value="VACUOLAR PROTEIN-SORTING-ASSOCIATED PROTEIN 36"/>
    <property type="match status" value="1"/>
</dbReference>
<comment type="caution">
    <text evidence="9">The sequence shown here is derived from an EMBL/GenBank/DDBJ whole genome shotgun (WGS) entry which is preliminary data.</text>
</comment>
<keyword evidence="5" id="KW-0862">Zinc</keyword>
<feature type="domain" description="GLUE N-terminal" evidence="8">
    <location>
        <begin position="7"/>
        <end position="200"/>
    </location>
</feature>
<evidence type="ECO:0000256" key="5">
    <source>
        <dbReference type="ARBA" id="ARBA00022833"/>
    </source>
</evidence>
<dbReference type="InterPro" id="IPR021648">
    <property type="entry name" value="GLUE_dom"/>
</dbReference>
<name>A0ABR2ZLG1_9AGAR</name>
<evidence type="ECO:0000313" key="9">
    <source>
        <dbReference type="EMBL" id="KAL0062520.1"/>
    </source>
</evidence>
<keyword evidence="4" id="KW-0863">Zinc-finger</keyword>
<evidence type="ECO:0000259" key="8">
    <source>
        <dbReference type="PROSITE" id="PS51495"/>
    </source>
</evidence>
<evidence type="ECO:0000256" key="7">
    <source>
        <dbReference type="RuleBase" id="RU367095"/>
    </source>
</evidence>
<keyword evidence="10" id="KW-1185">Reference proteome</keyword>
<dbReference type="GO" id="GO:0004040">
    <property type="term" value="F:amidase activity"/>
    <property type="evidence" value="ECO:0007669"/>
    <property type="project" value="UniProtKB-EC"/>
</dbReference>
<dbReference type="Gene3D" id="6.10.140.260">
    <property type="match status" value="1"/>
</dbReference>
<dbReference type="Proteomes" id="UP001437256">
    <property type="component" value="Unassembled WGS sequence"/>
</dbReference>
<dbReference type="Gene3D" id="1.10.10.10">
    <property type="entry name" value="Winged helix-like DNA-binding domain superfamily/Winged helix DNA-binding domain"/>
    <property type="match status" value="1"/>
</dbReference>
<reference evidence="9 10" key="1">
    <citation type="submission" date="2024-05" db="EMBL/GenBank/DDBJ databases">
        <title>A draft genome resource for the thread blight pathogen Marasmius tenuissimus strain MS-2.</title>
        <authorList>
            <person name="Yulfo-Soto G.E."/>
            <person name="Baruah I.K."/>
            <person name="Amoako-Attah I."/>
            <person name="Bukari Y."/>
            <person name="Meinhardt L.W."/>
            <person name="Bailey B.A."/>
            <person name="Cohen S.P."/>
        </authorList>
    </citation>
    <scope>NUCLEOTIDE SEQUENCE [LARGE SCALE GENOMIC DNA]</scope>
    <source>
        <strain evidence="9 10">MS-2</strain>
    </source>
</reference>
<evidence type="ECO:0000313" key="10">
    <source>
        <dbReference type="Proteomes" id="UP001437256"/>
    </source>
</evidence>
<evidence type="ECO:0000256" key="1">
    <source>
        <dbReference type="ARBA" id="ARBA00009697"/>
    </source>
</evidence>
<keyword evidence="7" id="KW-0963">Cytoplasm</keyword>
<dbReference type="SMART" id="SM00547">
    <property type="entry name" value="ZnF_RBZ"/>
    <property type="match status" value="2"/>
</dbReference>
<dbReference type="InterPro" id="IPR036388">
    <property type="entry name" value="WH-like_DNA-bd_sf"/>
</dbReference>
<keyword evidence="6 7" id="KW-0653">Protein transport</keyword>
<dbReference type="SUPFAM" id="SSF46785">
    <property type="entry name" value="Winged helix' DNA-binding domain"/>
    <property type="match status" value="1"/>
</dbReference>
<evidence type="ECO:0000256" key="2">
    <source>
        <dbReference type="ARBA" id="ARBA00022448"/>
    </source>
</evidence>
<evidence type="ECO:0000256" key="6">
    <source>
        <dbReference type="ARBA" id="ARBA00022927"/>
    </source>
</evidence>
<dbReference type="Pfam" id="PF04157">
    <property type="entry name" value="EAP30"/>
    <property type="match status" value="1"/>
</dbReference>
<comment type="subunit">
    <text evidence="7">Component of the endosomal sorting complex required for transport II (ESCRT-II).</text>
</comment>
<dbReference type="SUPFAM" id="SSF50729">
    <property type="entry name" value="PH domain-like"/>
    <property type="match status" value="1"/>
</dbReference>
<dbReference type="Gene3D" id="2.30.29.30">
    <property type="entry name" value="Pleckstrin-homology domain (PH domain)/Phosphotyrosine-binding domain (PTB)"/>
    <property type="match status" value="1"/>
</dbReference>
<gene>
    <name evidence="9" type="primary">VPS36</name>
    <name evidence="9" type="ORF">AAF712_010559</name>
</gene>
<keyword evidence="3" id="KW-0479">Metal-binding</keyword>
<accession>A0ABR2ZLG1</accession>
<dbReference type="EMBL" id="JBBXMP010000102">
    <property type="protein sequence ID" value="KAL0062520.1"/>
    <property type="molecule type" value="Genomic_DNA"/>
</dbReference>
<keyword evidence="7" id="KW-0967">Endosome</keyword>
<comment type="function">
    <text evidence="7">Component of the ESCRT-II complex (endosomal sorting complex required for transport II), which is required for multivesicular body (MVB) formation and sorting of endosomal cargo proteins into MVBs.</text>
</comment>
<dbReference type="Pfam" id="PF11605">
    <property type="entry name" value="Vps36_ESCRT-II"/>
    <property type="match status" value="1"/>
</dbReference>